<dbReference type="PANTHER" id="PTHR10491">
    <property type="entry name" value="DTDP-4-DEHYDRORHAMNOSE REDUCTASE"/>
    <property type="match status" value="1"/>
</dbReference>
<dbReference type="Gene3D" id="3.40.50.720">
    <property type="entry name" value="NAD(P)-binding Rossmann-like Domain"/>
    <property type="match status" value="1"/>
</dbReference>
<dbReference type="Pfam" id="PF01370">
    <property type="entry name" value="Epimerase"/>
    <property type="match status" value="1"/>
</dbReference>
<dbReference type="EMBL" id="CAFBMO010000116">
    <property type="protein sequence ID" value="CAB4920669.1"/>
    <property type="molecule type" value="Genomic_DNA"/>
</dbReference>
<feature type="domain" description="NAD-dependent epimerase/dehydratase" evidence="1">
    <location>
        <begin position="5"/>
        <end position="224"/>
    </location>
</feature>
<dbReference type="InterPro" id="IPR001509">
    <property type="entry name" value="Epimerase_deHydtase"/>
</dbReference>
<dbReference type="InterPro" id="IPR036291">
    <property type="entry name" value="NAD(P)-bd_dom_sf"/>
</dbReference>
<name>A0A6J7HW71_9ZZZZ</name>
<dbReference type="PANTHER" id="PTHR10491:SF4">
    <property type="entry name" value="METHIONINE ADENOSYLTRANSFERASE 2 SUBUNIT BETA"/>
    <property type="match status" value="1"/>
</dbReference>
<evidence type="ECO:0000259" key="1">
    <source>
        <dbReference type="Pfam" id="PF01370"/>
    </source>
</evidence>
<protein>
    <submittedName>
        <fullName evidence="2">Unannotated protein</fullName>
    </submittedName>
</protein>
<proteinExistence type="predicted"/>
<organism evidence="2">
    <name type="scientific">freshwater metagenome</name>
    <dbReference type="NCBI Taxonomy" id="449393"/>
    <lineage>
        <taxon>unclassified sequences</taxon>
        <taxon>metagenomes</taxon>
        <taxon>ecological metagenomes</taxon>
    </lineage>
</organism>
<dbReference type="GO" id="GO:0006556">
    <property type="term" value="P:S-adenosylmethionine biosynthetic process"/>
    <property type="evidence" value="ECO:0007669"/>
    <property type="project" value="TreeGrafter"/>
</dbReference>
<dbReference type="AlphaFoldDB" id="A0A6J7HW71"/>
<dbReference type="GO" id="GO:0048270">
    <property type="term" value="F:methionine adenosyltransferase regulator activity"/>
    <property type="evidence" value="ECO:0007669"/>
    <property type="project" value="TreeGrafter"/>
</dbReference>
<evidence type="ECO:0000313" key="2">
    <source>
        <dbReference type="EMBL" id="CAB4920669.1"/>
    </source>
</evidence>
<accession>A0A6J7HW71</accession>
<dbReference type="InterPro" id="IPR005913">
    <property type="entry name" value="dTDP_dehydrorham_reduct"/>
</dbReference>
<gene>
    <name evidence="2" type="ORF">UFOPK3576_01654</name>
</gene>
<reference evidence="2" key="1">
    <citation type="submission" date="2020-05" db="EMBL/GenBank/DDBJ databases">
        <authorList>
            <person name="Chiriac C."/>
            <person name="Salcher M."/>
            <person name="Ghai R."/>
            <person name="Kavagutti S V."/>
        </authorList>
    </citation>
    <scope>NUCLEOTIDE SEQUENCE</scope>
</reference>
<sequence>MLTWIVGSGGLLGSALSKHVQEANRFESPGFNWNAHELLTQQFDEAIKEFQHQAGQEPWCVIWAAGSATTSTDVPATARELSTFKHFTETLRNHAPQGPGIFFLSSSAGGVYAGSSAPPFTDESEPIPLSAYGQLKLDQEQQAKEALKNTCPVIIGRISNLYGPGQNLEKLQGLISRLALSAITKEPITMFVSLDTIRDYIYTDDAAKVILALVEAQQKNAISNAGKNQASTVIIASGQPTSLGYLINMMQDVAHTKIPVAYGNHSSAGAQARDLRLMPTNAKQAETLVNTPLSAGVKNVYLDILNRYQLALSPR</sequence>
<dbReference type="SUPFAM" id="SSF51735">
    <property type="entry name" value="NAD(P)-binding Rossmann-fold domains"/>
    <property type="match status" value="1"/>
</dbReference>
<dbReference type="GO" id="GO:0048269">
    <property type="term" value="C:methionine adenosyltransferase complex"/>
    <property type="evidence" value="ECO:0007669"/>
    <property type="project" value="TreeGrafter"/>
</dbReference>